<keyword evidence="1" id="KW-0812">Transmembrane</keyword>
<comment type="caution">
    <text evidence="2">The sequence shown here is derived from an EMBL/GenBank/DDBJ whole genome shotgun (WGS) entry which is preliminary data.</text>
</comment>
<evidence type="ECO:0000313" key="3">
    <source>
        <dbReference type="Proteomes" id="UP000824238"/>
    </source>
</evidence>
<accession>A0A9D1DJT6</accession>
<evidence type="ECO:0000256" key="1">
    <source>
        <dbReference type="SAM" id="Phobius"/>
    </source>
</evidence>
<feature type="transmembrane region" description="Helical" evidence="1">
    <location>
        <begin position="125"/>
        <end position="142"/>
    </location>
</feature>
<name>A0A9D1DJT6_9FIRM</name>
<feature type="transmembrane region" description="Helical" evidence="1">
    <location>
        <begin position="60"/>
        <end position="80"/>
    </location>
</feature>
<protein>
    <submittedName>
        <fullName evidence="2">Uncharacterized protein</fullName>
    </submittedName>
</protein>
<dbReference type="AlphaFoldDB" id="A0A9D1DJT6"/>
<dbReference type="Proteomes" id="UP000824238">
    <property type="component" value="Unassembled WGS sequence"/>
</dbReference>
<reference evidence="2" key="1">
    <citation type="submission" date="2020-10" db="EMBL/GenBank/DDBJ databases">
        <authorList>
            <person name="Gilroy R."/>
        </authorList>
    </citation>
    <scope>NUCLEOTIDE SEQUENCE</scope>
    <source>
        <strain evidence="2">ChiGjej3B3-7149</strain>
    </source>
</reference>
<feature type="transmembrane region" description="Helical" evidence="1">
    <location>
        <begin position="92"/>
        <end position="113"/>
    </location>
</feature>
<dbReference type="EMBL" id="DVHH01000015">
    <property type="protein sequence ID" value="HIR54105.1"/>
    <property type="molecule type" value="Genomic_DNA"/>
</dbReference>
<keyword evidence="1" id="KW-1133">Transmembrane helix</keyword>
<reference evidence="2" key="2">
    <citation type="journal article" date="2021" name="PeerJ">
        <title>Extensive microbial diversity within the chicken gut microbiome revealed by metagenomics and culture.</title>
        <authorList>
            <person name="Gilroy R."/>
            <person name="Ravi A."/>
            <person name="Getino M."/>
            <person name="Pursley I."/>
            <person name="Horton D.L."/>
            <person name="Alikhan N.F."/>
            <person name="Baker D."/>
            <person name="Gharbi K."/>
            <person name="Hall N."/>
            <person name="Watson M."/>
            <person name="Adriaenssens E.M."/>
            <person name="Foster-Nyarko E."/>
            <person name="Jarju S."/>
            <person name="Secka A."/>
            <person name="Antonio M."/>
            <person name="Oren A."/>
            <person name="Chaudhuri R.R."/>
            <person name="La Ragione R."/>
            <person name="Hildebrand F."/>
            <person name="Pallen M.J."/>
        </authorList>
    </citation>
    <scope>NUCLEOTIDE SEQUENCE</scope>
    <source>
        <strain evidence="2">ChiGjej3B3-7149</strain>
    </source>
</reference>
<organism evidence="2 3">
    <name type="scientific">Candidatus Scatomorpha intestinigallinarum</name>
    <dbReference type="NCBI Taxonomy" id="2840923"/>
    <lineage>
        <taxon>Bacteria</taxon>
        <taxon>Bacillati</taxon>
        <taxon>Bacillota</taxon>
        <taxon>Clostridia</taxon>
        <taxon>Eubacteriales</taxon>
        <taxon>Candidatus Scatomorpha</taxon>
    </lineage>
</organism>
<evidence type="ECO:0000313" key="2">
    <source>
        <dbReference type="EMBL" id="HIR54105.1"/>
    </source>
</evidence>
<sequence length="190" mass="22028">MASLNFNQKVPAIIKNIFLSIILVTIAYASLMVLEYLFNEDYRFWMASFQEMRAEHWSKVWIHALFMFPSFLLIGASVNYSVRTDIPEWKDTLITVVMNSLGVWLLCAINFILLKAGATSIFSDFKLTYGFVFFVPLTLYLTRKCYKITHNIWLGAALCSLMLTWALFPSQGYHSFSYMGQTWIGNFFNI</sequence>
<gene>
    <name evidence="2" type="ORF">IAD36_00660</name>
</gene>
<proteinExistence type="predicted"/>
<feature type="transmembrane region" description="Helical" evidence="1">
    <location>
        <begin position="148"/>
        <end position="168"/>
    </location>
</feature>
<keyword evidence="1" id="KW-0472">Membrane</keyword>
<feature type="transmembrane region" description="Helical" evidence="1">
    <location>
        <begin position="17"/>
        <end position="39"/>
    </location>
</feature>